<dbReference type="PANTHER" id="PTHR30625">
    <property type="entry name" value="PROTEIN TOLQ"/>
    <property type="match status" value="1"/>
</dbReference>
<evidence type="ECO:0000256" key="7">
    <source>
        <dbReference type="ARBA" id="ARBA00023136"/>
    </source>
</evidence>
<evidence type="ECO:0000256" key="8">
    <source>
        <dbReference type="RuleBase" id="RU004057"/>
    </source>
</evidence>
<proteinExistence type="inferred from homology"/>
<protein>
    <submittedName>
        <fullName evidence="11">MotA/TolQ/ExbB proton channel family protein</fullName>
    </submittedName>
</protein>
<feature type="domain" description="MotA/TolQ/ExbB proton channel" evidence="10">
    <location>
        <begin position="75"/>
        <end position="195"/>
    </location>
</feature>
<organism evidence="11 12">
    <name type="scientific">Eiseniibacteriota bacterium</name>
    <dbReference type="NCBI Taxonomy" id="2212470"/>
    <lineage>
        <taxon>Bacteria</taxon>
        <taxon>Candidatus Eiseniibacteriota</taxon>
    </lineage>
</organism>
<dbReference type="GO" id="GO:0005886">
    <property type="term" value="C:plasma membrane"/>
    <property type="evidence" value="ECO:0007669"/>
    <property type="project" value="UniProtKB-SubCell"/>
</dbReference>
<keyword evidence="7 9" id="KW-0472">Membrane</keyword>
<keyword evidence="5 8" id="KW-0653">Protein transport</keyword>
<evidence type="ECO:0000313" key="11">
    <source>
        <dbReference type="EMBL" id="TMQ67213.1"/>
    </source>
</evidence>
<feature type="transmembrane region" description="Helical" evidence="9">
    <location>
        <begin position="16"/>
        <end position="33"/>
    </location>
</feature>
<comment type="subcellular location">
    <subcellularLocation>
        <location evidence="1">Cell membrane</location>
        <topology evidence="1">Multi-pass membrane protein</topology>
    </subcellularLocation>
    <subcellularLocation>
        <location evidence="8">Membrane</location>
        <topology evidence="8">Multi-pass membrane protein</topology>
    </subcellularLocation>
</comment>
<dbReference type="Pfam" id="PF01618">
    <property type="entry name" value="MotA_ExbB"/>
    <property type="match status" value="1"/>
</dbReference>
<evidence type="ECO:0000259" key="10">
    <source>
        <dbReference type="Pfam" id="PF01618"/>
    </source>
</evidence>
<keyword evidence="2 8" id="KW-0813">Transport</keyword>
<sequence>MNFLSAAATFYKEGGIFMNAVLVIAVLIVAMVVERMIVIGRATGINGGKLTDDLVRRVTGGDLAGARDISSQSDVPLARVAQAMLEVGAADEETLQSAADDAGTLALPQLTRRLPHLGVLANSATLIGLLGTITGLITAISGVGVADAAQRSAYLSAGISEALHTTAFGLMIAIPTLLIQGWLNGRVEAIAQDIDQLSIRLSKALAHAGHGGGLAPHVVARPVPAALPVSLAEAAAHPGNR</sequence>
<reference evidence="11 12" key="1">
    <citation type="journal article" date="2019" name="Nat. Microbiol.">
        <title>Mediterranean grassland soil C-N compound turnover is dependent on rainfall and depth, and is mediated by genomically divergent microorganisms.</title>
        <authorList>
            <person name="Diamond S."/>
            <person name="Andeer P.F."/>
            <person name="Li Z."/>
            <person name="Crits-Christoph A."/>
            <person name="Burstein D."/>
            <person name="Anantharaman K."/>
            <person name="Lane K.R."/>
            <person name="Thomas B.C."/>
            <person name="Pan C."/>
            <person name="Northen T.R."/>
            <person name="Banfield J.F."/>
        </authorList>
    </citation>
    <scope>NUCLEOTIDE SEQUENCE [LARGE SCALE GENOMIC DNA]</scope>
    <source>
        <strain evidence="11">WS_8</strain>
    </source>
</reference>
<dbReference type="EMBL" id="VBOY01000046">
    <property type="protein sequence ID" value="TMQ67213.1"/>
    <property type="molecule type" value="Genomic_DNA"/>
</dbReference>
<comment type="caution">
    <text evidence="11">The sequence shown here is derived from an EMBL/GenBank/DDBJ whole genome shotgun (WGS) entry which is preliminary data.</text>
</comment>
<evidence type="ECO:0000256" key="2">
    <source>
        <dbReference type="ARBA" id="ARBA00022448"/>
    </source>
</evidence>
<keyword evidence="4 9" id="KW-0812">Transmembrane</keyword>
<evidence type="ECO:0000256" key="5">
    <source>
        <dbReference type="ARBA" id="ARBA00022927"/>
    </source>
</evidence>
<name>A0A538TUA5_UNCEI</name>
<dbReference type="InterPro" id="IPR002898">
    <property type="entry name" value="MotA_ExbB_proton_chnl"/>
</dbReference>
<evidence type="ECO:0000256" key="6">
    <source>
        <dbReference type="ARBA" id="ARBA00022989"/>
    </source>
</evidence>
<dbReference type="GO" id="GO:0017038">
    <property type="term" value="P:protein import"/>
    <property type="evidence" value="ECO:0007669"/>
    <property type="project" value="TreeGrafter"/>
</dbReference>
<evidence type="ECO:0000256" key="3">
    <source>
        <dbReference type="ARBA" id="ARBA00022475"/>
    </source>
</evidence>
<feature type="transmembrane region" description="Helical" evidence="9">
    <location>
        <begin position="119"/>
        <end position="142"/>
    </location>
</feature>
<comment type="similarity">
    <text evidence="8">Belongs to the exbB/tolQ family.</text>
</comment>
<evidence type="ECO:0000256" key="4">
    <source>
        <dbReference type="ARBA" id="ARBA00022692"/>
    </source>
</evidence>
<evidence type="ECO:0000256" key="1">
    <source>
        <dbReference type="ARBA" id="ARBA00004651"/>
    </source>
</evidence>
<feature type="transmembrane region" description="Helical" evidence="9">
    <location>
        <begin position="162"/>
        <end position="183"/>
    </location>
</feature>
<keyword evidence="6 9" id="KW-1133">Transmembrane helix</keyword>
<evidence type="ECO:0000256" key="9">
    <source>
        <dbReference type="SAM" id="Phobius"/>
    </source>
</evidence>
<accession>A0A538TUA5</accession>
<dbReference type="PANTHER" id="PTHR30625:SF15">
    <property type="entry name" value="BIOPOLYMER TRANSPORT PROTEIN EXBB"/>
    <property type="match status" value="1"/>
</dbReference>
<gene>
    <name evidence="11" type="ORF">E6K78_05405</name>
</gene>
<keyword evidence="3" id="KW-1003">Cell membrane</keyword>
<dbReference type="AlphaFoldDB" id="A0A538TUA5"/>
<evidence type="ECO:0000313" key="12">
    <source>
        <dbReference type="Proteomes" id="UP000316609"/>
    </source>
</evidence>
<dbReference type="InterPro" id="IPR050790">
    <property type="entry name" value="ExbB/TolQ_transport"/>
</dbReference>
<dbReference type="Proteomes" id="UP000316609">
    <property type="component" value="Unassembled WGS sequence"/>
</dbReference>